<dbReference type="Proteomes" id="UP000807716">
    <property type="component" value="Unassembled WGS sequence"/>
</dbReference>
<accession>A0A9P6U667</accession>
<reference evidence="1" key="1">
    <citation type="journal article" date="2020" name="Fungal Divers.">
        <title>Resolving the Mortierellaceae phylogeny through synthesis of multi-gene phylogenetics and phylogenomics.</title>
        <authorList>
            <person name="Vandepol N."/>
            <person name="Liber J."/>
            <person name="Desiro A."/>
            <person name="Na H."/>
            <person name="Kennedy M."/>
            <person name="Barry K."/>
            <person name="Grigoriev I.V."/>
            <person name="Miller A.N."/>
            <person name="O'Donnell K."/>
            <person name="Stajich J.E."/>
            <person name="Bonito G."/>
        </authorList>
    </citation>
    <scope>NUCLEOTIDE SEQUENCE</scope>
    <source>
        <strain evidence="1">BC1065</strain>
    </source>
</reference>
<dbReference type="AlphaFoldDB" id="A0A9P6U667"/>
<dbReference type="EMBL" id="JAAAJB010000235">
    <property type="protein sequence ID" value="KAG0260876.1"/>
    <property type="molecule type" value="Genomic_DNA"/>
</dbReference>
<evidence type="ECO:0000313" key="1">
    <source>
        <dbReference type="EMBL" id="KAG0260876.1"/>
    </source>
</evidence>
<sequence>MIAVVVMARQTSRAVASGVVFAGKDTTDPNASPVDIFRHPGNHAAVVSSVLMYSAKKESFTPAVAPAKSLEAPLDNFINHIAMFPGFRLMRSDYTTKKLTGSLIQFEQMVRDSAQKHGALIGRSMRDLVPGYIPDKTMDRWVLSLLVIEKAANSDVVELQLFYIAMEIKTDNLHNAIIPEQPIGIAKTTIQVNQSYLIQNAEYLAERLPIATVDDAIHFLTSPKDLSGEEIFAATCHAMF</sequence>
<evidence type="ECO:0000313" key="2">
    <source>
        <dbReference type="Proteomes" id="UP000807716"/>
    </source>
</evidence>
<organism evidence="1 2">
    <name type="scientific">Actinomortierella ambigua</name>
    <dbReference type="NCBI Taxonomy" id="1343610"/>
    <lineage>
        <taxon>Eukaryota</taxon>
        <taxon>Fungi</taxon>
        <taxon>Fungi incertae sedis</taxon>
        <taxon>Mucoromycota</taxon>
        <taxon>Mortierellomycotina</taxon>
        <taxon>Mortierellomycetes</taxon>
        <taxon>Mortierellales</taxon>
        <taxon>Mortierellaceae</taxon>
        <taxon>Actinomortierella</taxon>
    </lineage>
</organism>
<proteinExistence type="predicted"/>
<gene>
    <name evidence="1" type="ORF">DFQ27_003289</name>
</gene>
<comment type="caution">
    <text evidence="1">The sequence shown here is derived from an EMBL/GenBank/DDBJ whole genome shotgun (WGS) entry which is preliminary data.</text>
</comment>
<keyword evidence="2" id="KW-1185">Reference proteome</keyword>
<dbReference type="OrthoDB" id="2441166at2759"/>
<protein>
    <submittedName>
        <fullName evidence="1">Uncharacterized protein</fullName>
    </submittedName>
</protein>
<name>A0A9P6U667_9FUNG</name>